<dbReference type="Pfam" id="PF00440">
    <property type="entry name" value="TetR_N"/>
    <property type="match status" value="1"/>
</dbReference>
<protein>
    <submittedName>
        <fullName evidence="3">TetR family transcriptional regulator</fullName>
    </submittedName>
</protein>
<dbReference type="InterPro" id="IPR009057">
    <property type="entry name" value="Homeodomain-like_sf"/>
</dbReference>
<comment type="caution">
    <text evidence="3">The sequence shown here is derived from an EMBL/GenBank/DDBJ whole genome shotgun (WGS) entry which is preliminary data.</text>
</comment>
<dbReference type="Gene3D" id="1.10.357.10">
    <property type="entry name" value="Tetracycline Repressor, domain 2"/>
    <property type="match status" value="1"/>
</dbReference>
<proteinExistence type="predicted"/>
<dbReference type="RefSeq" id="WP_123667905.1">
    <property type="nucleotide sequence ID" value="NZ_RJKE01000001.1"/>
</dbReference>
<dbReference type="Proteomes" id="UP000272400">
    <property type="component" value="Unassembled WGS sequence"/>
</dbReference>
<accession>A0A3N1D591</accession>
<dbReference type="EMBL" id="RJKE01000001">
    <property type="protein sequence ID" value="ROO88697.1"/>
    <property type="molecule type" value="Genomic_DNA"/>
</dbReference>
<keyword evidence="1" id="KW-0238">DNA-binding</keyword>
<evidence type="ECO:0000259" key="2">
    <source>
        <dbReference type="Pfam" id="PF00440"/>
    </source>
</evidence>
<dbReference type="InterPro" id="IPR001647">
    <property type="entry name" value="HTH_TetR"/>
</dbReference>
<organism evidence="3 4">
    <name type="scientific">Actinocorallia herbida</name>
    <dbReference type="NCBI Taxonomy" id="58109"/>
    <lineage>
        <taxon>Bacteria</taxon>
        <taxon>Bacillati</taxon>
        <taxon>Actinomycetota</taxon>
        <taxon>Actinomycetes</taxon>
        <taxon>Streptosporangiales</taxon>
        <taxon>Thermomonosporaceae</taxon>
        <taxon>Actinocorallia</taxon>
    </lineage>
</organism>
<dbReference type="SUPFAM" id="SSF46689">
    <property type="entry name" value="Homeodomain-like"/>
    <property type="match status" value="1"/>
</dbReference>
<evidence type="ECO:0000256" key="1">
    <source>
        <dbReference type="ARBA" id="ARBA00023125"/>
    </source>
</evidence>
<evidence type="ECO:0000313" key="3">
    <source>
        <dbReference type="EMBL" id="ROO88697.1"/>
    </source>
</evidence>
<keyword evidence="4" id="KW-1185">Reference proteome</keyword>
<reference evidence="3 4" key="1">
    <citation type="submission" date="2018-11" db="EMBL/GenBank/DDBJ databases">
        <title>Sequencing the genomes of 1000 actinobacteria strains.</title>
        <authorList>
            <person name="Klenk H.-P."/>
        </authorList>
    </citation>
    <scope>NUCLEOTIDE SEQUENCE [LARGE SCALE GENOMIC DNA]</scope>
    <source>
        <strain evidence="3 4">DSM 44254</strain>
    </source>
</reference>
<dbReference type="GO" id="GO:0003677">
    <property type="term" value="F:DNA binding"/>
    <property type="evidence" value="ECO:0007669"/>
    <property type="project" value="UniProtKB-KW"/>
</dbReference>
<sequence length="206" mass="22622">MAVSPQDPPPDPVIAVALRLFAGIGYDAVTTQMIADAADVDLTEIHSRGGKAGIYERIIAEFFAAQNALFDELSDAYAHDADSARTFLARVLDFYLDNPEAMALWLHRRLNDAADLAEIDHRYRMPVFQRGAEIIGPELLSEPDLLMIGNVVTWSLYGFLNGGVALQDGTHLDPDDPEARRIFRAQMHRLQDLVLAARAGEAPGPP</sequence>
<evidence type="ECO:0000313" key="4">
    <source>
        <dbReference type="Proteomes" id="UP000272400"/>
    </source>
</evidence>
<feature type="domain" description="HTH tetR-type" evidence="2">
    <location>
        <begin position="14"/>
        <end position="40"/>
    </location>
</feature>
<dbReference type="OrthoDB" id="2356263at2"/>
<name>A0A3N1D591_9ACTN</name>
<dbReference type="AlphaFoldDB" id="A0A3N1D591"/>
<gene>
    <name evidence="3" type="ORF">EDD29_6371</name>
</gene>